<dbReference type="Proteomes" id="UP000199550">
    <property type="component" value="Unassembled WGS sequence"/>
</dbReference>
<evidence type="ECO:0000313" key="1">
    <source>
        <dbReference type="EMBL" id="SFL00699.1"/>
    </source>
</evidence>
<dbReference type="STRING" id="195913.SAMN04488004_10613"/>
<protein>
    <submittedName>
        <fullName evidence="1">Uncharacterized protein</fullName>
    </submittedName>
</protein>
<dbReference type="EMBL" id="FOTF01000006">
    <property type="protein sequence ID" value="SFL00699.1"/>
    <property type="molecule type" value="Genomic_DNA"/>
</dbReference>
<keyword evidence="2" id="KW-1185">Reference proteome</keyword>
<proteinExistence type="predicted"/>
<name>A0A1I4E6A3_9RHOB</name>
<evidence type="ECO:0000313" key="2">
    <source>
        <dbReference type="Proteomes" id="UP000199550"/>
    </source>
</evidence>
<gene>
    <name evidence="1" type="ORF">SAMN04488004_10613</name>
</gene>
<accession>A0A1I4E6A3</accession>
<reference evidence="1 2" key="1">
    <citation type="submission" date="2016-10" db="EMBL/GenBank/DDBJ databases">
        <authorList>
            <person name="de Groot N.N."/>
        </authorList>
    </citation>
    <scope>NUCLEOTIDE SEQUENCE [LARGE SCALE GENOMIC DNA]</scope>
    <source>
        <strain evidence="1 2">DSM 16199</strain>
    </source>
</reference>
<sequence>MSAQGQGGHLSVLCTGHSVRPMRILLLIPAFALSACEAMMVPAAATAPAAAPVNAVATPAPTLDPTPPPRPPAAARTVDQFDTTSAADKAEALDVKVDAPVSALGTTQATLGPPAEPGIWMKTPLVKALVMGRVSYNGKDANVELRPSGGAAGSGSQISLAAMRLLDIPLTDIAEVTVYAQ</sequence>
<organism evidence="1 2">
    <name type="scientific">Loktanella salsilacus</name>
    <dbReference type="NCBI Taxonomy" id="195913"/>
    <lineage>
        <taxon>Bacteria</taxon>
        <taxon>Pseudomonadati</taxon>
        <taxon>Pseudomonadota</taxon>
        <taxon>Alphaproteobacteria</taxon>
        <taxon>Rhodobacterales</taxon>
        <taxon>Roseobacteraceae</taxon>
        <taxon>Loktanella</taxon>
    </lineage>
</organism>
<dbReference type="AlphaFoldDB" id="A0A1I4E6A3"/>